<dbReference type="STRING" id="883161.HMPREF9306_00437"/>
<proteinExistence type="predicted"/>
<protein>
    <recommendedName>
        <fullName evidence="2">HTH-like domain-containing protein</fullName>
    </recommendedName>
</protein>
<keyword evidence="4" id="KW-1185">Reference proteome</keyword>
<dbReference type="InterPro" id="IPR036388">
    <property type="entry name" value="WH-like_DNA-bd_sf"/>
</dbReference>
<reference evidence="3 4" key="1">
    <citation type="submission" date="2013-04" db="EMBL/GenBank/DDBJ databases">
        <title>The Genome Sequence of Propionimicrobium lymphophilum ACS-093-V-SCH5.</title>
        <authorList>
            <consortium name="The Broad Institute Genomics Platform"/>
            <person name="Earl A."/>
            <person name="Ward D."/>
            <person name="Feldgarden M."/>
            <person name="Gevers D."/>
            <person name="Saerens B."/>
            <person name="Vaneechoutte M."/>
            <person name="Walker B."/>
            <person name="Young S."/>
            <person name="Zeng Q."/>
            <person name="Gargeya S."/>
            <person name="Fitzgerald M."/>
            <person name="Haas B."/>
            <person name="Abouelleil A."/>
            <person name="Allen A.W."/>
            <person name="Alvarado L."/>
            <person name="Arachchi H.M."/>
            <person name="Berlin A.M."/>
            <person name="Chapman S.B."/>
            <person name="Gainer-Dewar J."/>
            <person name="Goldberg J."/>
            <person name="Griggs A."/>
            <person name="Gujja S."/>
            <person name="Hansen M."/>
            <person name="Howarth C."/>
            <person name="Imamovic A."/>
            <person name="Ireland A."/>
            <person name="Larimer J."/>
            <person name="McCowan C."/>
            <person name="Murphy C."/>
            <person name="Pearson M."/>
            <person name="Poon T.W."/>
            <person name="Priest M."/>
            <person name="Roberts A."/>
            <person name="Saif S."/>
            <person name="Shea T."/>
            <person name="Sisk P."/>
            <person name="Sykes S."/>
            <person name="Wortman J."/>
            <person name="Nusbaum C."/>
            <person name="Birren B."/>
        </authorList>
    </citation>
    <scope>NUCLEOTIDE SEQUENCE [LARGE SCALE GENOMIC DNA]</scope>
    <source>
        <strain evidence="3 4">ACS-093-V-SCH5</strain>
    </source>
</reference>
<comment type="caution">
    <text evidence="3">The sequence shown here is derived from an EMBL/GenBank/DDBJ whole genome shotgun (WGS) entry which is preliminary data.</text>
</comment>
<dbReference type="EMBL" id="AGZR01000004">
    <property type="protein sequence ID" value="EPD33682.1"/>
    <property type="molecule type" value="Genomic_DNA"/>
</dbReference>
<dbReference type="SUPFAM" id="SSF46689">
    <property type="entry name" value="Homeodomain-like"/>
    <property type="match status" value="1"/>
</dbReference>
<name>S2WLY3_9ACTN</name>
<feature type="region of interest" description="Disordered" evidence="1">
    <location>
        <begin position="58"/>
        <end position="99"/>
    </location>
</feature>
<dbReference type="Proteomes" id="UP000014417">
    <property type="component" value="Unassembled WGS sequence"/>
</dbReference>
<feature type="domain" description="HTH-like" evidence="2">
    <location>
        <begin position="157"/>
        <end position="211"/>
    </location>
</feature>
<dbReference type="InterPro" id="IPR009057">
    <property type="entry name" value="Homeodomain-like_sf"/>
</dbReference>
<evidence type="ECO:0000256" key="1">
    <source>
        <dbReference type="SAM" id="MobiDB-lite"/>
    </source>
</evidence>
<organism evidence="3 4">
    <name type="scientific">Propionimicrobium lymphophilum ACS-093-V-SCH5</name>
    <dbReference type="NCBI Taxonomy" id="883161"/>
    <lineage>
        <taxon>Bacteria</taxon>
        <taxon>Bacillati</taxon>
        <taxon>Actinomycetota</taxon>
        <taxon>Actinomycetes</taxon>
        <taxon>Propionibacteriales</taxon>
        <taxon>Propionibacteriaceae</taxon>
        <taxon>Propionimicrobium</taxon>
    </lineage>
</organism>
<feature type="compositionally biased region" description="Basic residues" evidence="1">
    <location>
        <begin position="59"/>
        <end position="70"/>
    </location>
</feature>
<dbReference type="Gene3D" id="1.10.10.10">
    <property type="entry name" value="Winged helix-like DNA-binding domain superfamily/Winged helix DNA-binding domain"/>
    <property type="match status" value="1"/>
</dbReference>
<accession>S2WLY3</accession>
<dbReference type="HOGENOM" id="CLU_1137258_0_0_11"/>
<dbReference type="Pfam" id="PF13276">
    <property type="entry name" value="HTH_21"/>
    <property type="match status" value="1"/>
</dbReference>
<evidence type="ECO:0000259" key="2">
    <source>
        <dbReference type="Pfam" id="PF13276"/>
    </source>
</evidence>
<dbReference type="AlphaFoldDB" id="S2WLY3"/>
<sequence length="244" mass="28480">MAISPYDQETRQRAVRLYFEELADGVESKAAALRAIEAVIGIKTSTIRNWVRAEEKKGSRGRRAIRRRERRGTYRPAQRKCPAQRSQRDPETGLSFLRSGGARPQTEVIVDFLRTHRHLYSIERMCRVLNEHEYAISPATFYRFQARGFGPTPAELDEAYDAHRLFELWRANRRVYGRRKLWKAAHRAGWNIGRDQVQRLMKILGIAGVLRCKTTRTTVADSTAQRFPDRIQRAWSQAQRPDQW</sequence>
<dbReference type="PATRIC" id="fig|883161.3.peg.442"/>
<evidence type="ECO:0000313" key="3">
    <source>
        <dbReference type="EMBL" id="EPD33682.1"/>
    </source>
</evidence>
<dbReference type="InterPro" id="IPR025948">
    <property type="entry name" value="HTH-like_dom"/>
</dbReference>
<gene>
    <name evidence="3" type="ORF">HMPREF9306_00437</name>
</gene>
<evidence type="ECO:0000313" key="4">
    <source>
        <dbReference type="Proteomes" id="UP000014417"/>
    </source>
</evidence>